<accession>A0A128FHM4</accession>
<evidence type="ECO:0000313" key="1">
    <source>
        <dbReference type="EMBL" id="CZF86005.1"/>
    </source>
</evidence>
<sequence>MTKIAELRPKFGFKVDLAQGVTTTIQGELSISSKLGKGSIFTLRFPKKEQPKLLFSFG</sequence>
<gene>
    <name evidence="1" type="ORF">GMA8713_04038</name>
</gene>
<proteinExistence type="predicted"/>
<dbReference type="EMBL" id="FIZY01000049">
    <property type="protein sequence ID" value="CZF86005.1"/>
    <property type="molecule type" value="Genomic_DNA"/>
</dbReference>
<dbReference type="RefSeq" id="WP_157515698.1">
    <property type="nucleotide sequence ID" value="NZ_CAWRCI010000049.1"/>
</dbReference>
<dbReference type="OrthoDB" id="9804645at2"/>
<organism evidence="1 2">
    <name type="scientific">Grimontia marina</name>
    <dbReference type="NCBI Taxonomy" id="646534"/>
    <lineage>
        <taxon>Bacteria</taxon>
        <taxon>Pseudomonadati</taxon>
        <taxon>Pseudomonadota</taxon>
        <taxon>Gammaproteobacteria</taxon>
        <taxon>Vibrionales</taxon>
        <taxon>Vibrionaceae</taxon>
        <taxon>Grimontia</taxon>
    </lineage>
</organism>
<name>A0A128FHM4_9GAMM</name>
<evidence type="ECO:0000313" key="2">
    <source>
        <dbReference type="Proteomes" id="UP000073601"/>
    </source>
</evidence>
<reference evidence="2" key="1">
    <citation type="submission" date="2016-02" db="EMBL/GenBank/DDBJ databases">
        <authorList>
            <person name="Rodrigo-Torres Lidia"/>
            <person name="Arahal R.David."/>
        </authorList>
    </citation>
    <scope>NUCLEOTIDE SEQUENCE [LARGE SCALE GENOMIC DNA]</scope>
    <source>
        <strain evidence="2">CECT 8713</strain>
    </source>
</reference>
<dbReference type="Proteomes" id="UP000073601">
    <property type="component" value="Unassembled WGS sequence"/>
</dbReference>
<dbReference type="AlphaFoldDB" id="A0A128FHM4"/>
<keyword evidence="2" id="KW-1185">Reference proteome</keyword>
<protein>
    <submittedName>
        <fullName evidence="1">Uncharacterized protein</fullName>
    </submittedName>
</protein>